<gene>
    <name evidence="1" type="ORF">CUNI_LOCUS8006</name>
</gene>
<feature type="non-terminal residue" evidence="1">
    <location>
        <position position="1"/>
    </location>
</feature>
<accession>A0A8S3Z2B2</accession>
<organism evidence="1 2">
    <name type="scientific">Candidula unifasciata</name>
    <dbReference type="NCBI Taxonomy" id="100452"/>
    <lineage>
        <taxon>Eukaryota</taxon>
        <taxon>Metazoa</taxon>
        <taxon>Spiralia</taxon>
        <taxon>Lophotrochozoa</taxon>
        <taxon>Mollusca</taxon>
        <taxon>Gastropoda</taxon>
        <taxon>Heterobranchia</taxon>
        <taxon>Euthyneura</taxon>
        <taxon>Panpulmonata</taxon>
        <taxon>Eupulmonata</taxon>
        <taxon>Stylommatophora</taxon>
        <taxon>Helicina</taxon>
        <taxon>Helicoidea</taxon>
        <taxon>Geomitridae</taxon>
        <taxon>Candidula</taxon>
    </lineage>
</organism>
<comment type="caution">
    <text evidence="1">The sequence shown here is derived from an EMBL/GenBank/DDBJ whole genome shotgun (WGS) entry which is preliminary data.</text>
</comment>
<dbReference type="EMBL" id="CAJHNH020001290">
    <property type="protein sequence ID" value="CAG5122448.1"/>
    <property type="molecule type" value="Genomic_DNA"/>
</dbReference>
<reference evidence="1" key="1">
    <citation type="submission" date="2021-04" db="EMBL/GenBank/DDBJ databases">
        <authorList>
            <consortium name="Molecular Ecology Group"/>
        </authorList>
    </citation>
    <scope>NUCLEOTIDE SEQUENCE</scope>
</reference>
<proteinExistence type="predicted"/>
<dbReference type="Proteomes" id="UP000678393">
    <property type="component" value="Unassembled WGS sequence"/>
</dbReference>
<protein>
    <submittedName>
        <fullName evidence="1">Uncharacterized protein</fullName>
    </submittedName>
</protein>
<keyword evidence="2" id="KW-1185">Reference proteome</keyword>
<evidence type="ECO:0000313" key="1">
    <source>
        <dbReference type="EMBL" id="CAG5122448.1"/>
    </source>
</evidence>
<name>A0A8S3Z2B2_9EUPU</name>
<sequence length="76" mass="8608">VVCSITWFQIHLQQVSISVCHRQRIWLSLTRLSAGGVQRLEVGSLSGIFITQWMIKSPNLTITIHGGWHLKMPAIK</sequence>
<evidence type="ECO:0000313" key="2">
    <source>
        <dbReference type="Proteomes" id="UP000678393"/>
    </source>
</evidence>
<feature type="non-terminal residue" evidence="1">
    <location>
        <position position="76"/>
    </location>
</feature>
<dbReference type="AlphaFoldDB" id="A0A8S3Z2B2"/>